<proteinExistence type="predicted"/>
<evidence type="ECO:0000313" key="2">
    <source>
        <dbReference type="Proteomes" id="UP000659496"/>
    </source>
</evidence>
<sequence length="165" mass="18918">METIVPIKGNVKHTITLDPTVWIFDDRRLDLDTYFTSEVEEFDEMEDYKERMGKHWSREIMEGATYPPTLKSEKKYEKQKMLTGTFGILFEPFLKNAIPAEDATTITFETADGEHSFPITDAANLLFQFSLEGKPLKEDGPIHVMLKDGSTRNNPIRNVSAIRIS</sequence>
<reference evidence="1 2" key="1">
    <citation type="submission" date="2020-08" db="EMBL/GenBank/DDBJ databases">
        <title>A Genomic Blueprint of the Chicken Gut Microbiome.</title>
        <authorList>
            <person name="Gilroy R."/>
            <person name="Ravi A."/>
            <person name="Getino M."/>
            <person name="Pursley I."/>
            <person name="Horton D.L."/>
            <person name="Alikhan N.-F."/>
            <person name="Baker D."/>
            <person name="Gharbi K."/>
            <person name="Hall N."/>
            <person name="Watson M."/>
            <person name="Adriaenssens E.M."/>
            <person name="Foster-Nyarko E."/>
            <person name="Jarju S."/>
            <person name="Secka A."/>
            <person name="Antonio M."/>
            <person name="Oren A."/>
            <person name="Chaudhuri R."/>
            <person name="La Ragione R.M."/>
            <person name="Hildebrand F."/>
            <person name="Pallen M.J."/>
        </authorList>
    </citation>
    <scope>NUCLEOTIDE SEQUENCE [LARGE SCALE GENOMIC DNA]</scope>
    <source>
        <strain evidence="1 2">Sa3CUA8</strain>
    </source>
</reference>
<name>A0ABR8PGN6_9BACL</name>
<dbReference type="EMBL" id="JACSQY010000001">
    <property type="protein sequence ID" value="MBD7907254.1"/>
    <property type="molecule type" value="Genomic_DNA"/>
</dbReference>
<dbReference type="GO" id="GO:0016853">
    <property type="term" value="F:isomerase activity"/>
    <property type="evidence" value="ECO:0007669"/>
    <property type="project" value="UniProtKB-KW"/>
</dbReference>
<keyword evidence="2" id="KW-1185">Reference proteome</keyword>
<accession>A0ABR8PGN6</accession>
<protein>
    <submittedName>
        <fullName evidence="1">Peptidyl-prolyl cis-trans isomerase</fullName>
    </submittedName>
</protein>
<dbReference type="Proteomes" id="UP000659496">
    <property type="component" value="Unassembled WGS sequence"/>
</dbReference>
<organism evidence="1 2">
    <name type="scientific">Sporosarcina gallistercoris</name>
    <dbReference type="NCBI Taxonomy" id="2762245"/>
    <lineage>
        <taxon>Bacteria</taxon>
        <taxon>Bacillati</taxon>
        <taxon>Bacillota</taxon>
        <taxon>Bacilli</taxon>
        <taxon>Bacillales</taxon>
        <taxon>Caryophanaceae</taxon>
        <taxon>Sporosarcina</taxon>
    </lineage>
</organism>
<dbReference type="RefSeq" id="WP_191688407.1">
    <property type="nucleotide sequence ID" value="NZ_JACSQY010000001.1"/>
</dbReference>
<keyword evidence="1" id="KW-0413">Isomerase</keyword>
<evidence type="ECO:0000313" key="1">
    <source>
        <dbReference type="EMBL" id="MBD7907254.1"/>
    </source>
</evidence>
<comment type="caution">
    <text evidence="1">The sequence shown here is derived from an EMBL/GenBank/DDBJ whole genome shotgun (WGS) entry which is preliminary data.</text>
</comment>
<gene>
    <name evidence="1" type="ORF">H9659_02740</name>
</gene>